<evidence type="ECO:0000313" key="3">
    <source>
        <dbReference type="Proteomes" id="UP000775547"/>
    </source>
</evidence>
<feature type="compositionally biased region" description="Low complexity" evidence="1">
    <location>
        <begin position="317"/>
        <end position="342"/>
    </location>
</feature>
<feature type="compositionally biased region" description="Basic residues" evidence="1">
    <location>
        <begin position="285"/>
        <end position="297"/>
    </location>
</feature>
<accession>A0A9P7G2Y5</accession>
<keyword evidence="3" id="KW-1185">Reference proteome</keyword>
<sequence>MPRVLAIDNDARMPRHHHQNTKARAADISRLLDPSYTKNARASTSSAAYVDRHGDLHDPDYRHFPVAQKRHIAARPRWELIDEDALADDDDGEWEQEHTHRHRDTSFSSYQQQQHRSPSSSYTFHPVPRHTHHTHHHHYAPHSFDSADTVLDSVDEHTYLTLSNKPCSSHNNSVTRIIRDIKTKHRRRSLDASSRKSSTTTASDLASSPFWYPSPTPETTVSAVSEIEEEEVEEEEGGQGEKRRCGLSAGKRREEEGAGEERHHRTLSKRRRSVASSNSNEPPHAKTRTRSPNRRHSSSSSSDSHSPSSNLHHHTNNTHSSSTSANHTFEYTPSTPSSASASVYGDHNSSWTPTCGQALRRQWQALSLSVRFGVFRAQRRVRSRLGL</sequence>
<reference evidence="2" key="2">
    <citation type="submission" date="2021-10" db="EMBL/GenBank/DDBJ databases">
        <title>Phylogenomics reveals ancestral predisposition of the termite-cultivated fungus Termitomyces towards a domesticated lifestyle.</title>
        <authorList>
            <person name="Auxier B."/>
            <person name="Grum-Grzhimaylo A."/>
            <person name="Cardenas M.E."/>
            <person name="Lodge J.D."/>
            <person name="Laessoe T."/>
            <person name="Pedersen O."/>
            <person name="Smith M.E."/>
            <person name="Kuyper T.W."/>
            <person name="Franco-Molano E.A."/>
            <person name="Baroni T.J."/>
            <person name="Aanen D.K."/>
        </authorList>
    </citation>
    <scope>NUCLEOTIDE SEQUENCE</scope>
    <source>
        <strain evidence="2">AP01</strain>
        <tissue evidence="2">Mycelium</tissue>
    </source>
</reference>
<feature type="region of interest" description="Disordered" evidence="1">
    <location>
        <begin position="1"/>
        <end position="27"/>
    </location>
</feature>
<comment type="caution">
    <text evidence="2">The sequence shown here is derived from an EMBL/GenBank/DDBJ whole genome shotgun (WGS) entry which is preliminary data.</text>
</comment>
<evidence type="ECO:0000313" key="2">
    <source>
        <dbReference type="EMBL" id="KAG5642924.1"/>
    </source>
</evidence>
<reference evidence="2" key="1">
    <citation type="submission" date="2020-07" db="EMBL/GenBank/DDBJ databases">
        <authorList>
            <person name="Nieuwenhuis M."/>
            <person name="Van De Peppel L.J.J."/>
        </authorList>
    </citation>
    <scope>NUCLEOTIDE SEQUENCE</scope>
    <source>
        <strain evidence="2">AP01</strain>
        <tissue evidence="2">Mycelium</tissue>
    </source>
</reference>
<feature type="compositionally biased region" description="Low complexity" evidence="1">
    <location>
        <begin position="298"/>
        <end position="310"/>
    </location>
</feature>
<feature type="region of interest" description="Disordered" evidence="1">
    <location>
        <begin position="90"/>
        <end position="141"/>
    </location>
</feature>
<feature type="compositionally biased region" description="Polar residues" evidence="1">
    <location>
        <begin position="106"/>
        <end position="123"/>
    </location>
</feature>
<name>A0A9P7G2Y5_9AGAR</name>
<gene>
    <name evidence="2" type="ORF">DXG03_001875</name>
</gene>
<proteinExistence type="predicted"/>
<feature type="compositionally biased region" description="Acidic residues" evidence="1">
    <location>
        <begin position="226"/>
        <end position="238"/>
    </location>
</feature>
<feature type="compositionally biased region" description="Basic residues" evidence="1">
    <location>
        <begin position="127"/>
        <end position="140"/>
    </location>
</feature>
<feature type="compositionally biased region" description="Basic and acidic residues" evidence="1">
    <location>
        <begin position="251"/>
        <end position="263"/>
    </location>
</feature>
<feature type="compositionally biased region" description="Basic residues" evidence="1">
    <location>
        <begin position="264"/>
        <end position="273"/>
    </location>
</feature>
<dbReference type="OrthoDB" id="3021720at2759"/>
<evidence type="ECO:0000256" key="1">
    <source>
        <dbReference type="SAM" id="MobiDB-lite"/>
    </source>
</evidence>
<protein>
    <submittedName>
        <fullName evidence="2">Uncharacterized protein</fullName>
    </submittedName>
</protein>
<dbReference type="EMBL" id="JABCKV010000146">
    <property type="protein sequence ID" value="KAG5642924.1"/>
    <property type="molecule type" value="Genomic_DNA"/>
</dbReference>
<feature type="region of interest" description="Disordered" evidence="1">
    <location>
        <begin position="179"/>
        <end position="345"/>
    </location>
</feature>
<organism evidence="2 3">
    <name type="scientific">Asterophora parasitica</name>
    <dbReference type="NCBI Taxonomy" id="117018"/>
    <lineage>
        <taxon>Eukaryota</taxon>
        <taxon>Fungi</taxon>
        <taxon>Dikarya</taxon>
        <taxon>Basidiomycota</taxon>
        <taxon>Agaricomycotina</taxon>
        <taxon>Agaricomycetes</taxon>
        <taxon>Agaricomycetidae</taxon>
        <taxon>Agaricales</taxon>
        <taxon>Tricholomatineae</taxon>
        <taxon>Lyophyllaceae</taxon>
        <taxon>Asterophora</taxon>
    </lineage>
</organism>
<dbReference type="Proteomes" id="UP000775547">
    <property type="component" value="Unassembled WGS sequence"/>
</dbReference>
<dbReference type="AlphaFoldDB" id="A0A9P7G2Y5"/>
<feature type="compositionally biased region" description="Low complexity" evidence="1">
    <location>
        <begin position="195"/>
        <end position="208"/>
    </location>
</feature>